<dbReference type="STRING" id="1151754.M9MIA2"/>
<evidence type="ECO:0000256" key="8">
    <source>
        <dbReference type="ARBA" id="ARBA00022964"/>
    </source>
</evidence>
<dbReference type="Proteomes" id="UP000011976">
    <property type="component" value="Unassembled WGS sequence"/>
</dbReference>
<proteinExistence type="inferred from homology"/>
<evidence type="ECO:0000256" key="6">
    <source>
        <dbReference type="ARBA" id="ARBA00022833"/>
    </source>
</evidence>
<comment type="catalytic activity">
    <reaction evidence="13">
        <text>[ribosomal protein uS12]-(3S)-3-hydroxy-L-proline + 2-oxoglutarate + O2 = [ribosomal protein uS12]-(3S)-3,4-dihydroxy-L-proline + succinate + CO2</text>
        <dbReference type="Rhea" id="RHEA:54160"/>
        <dbReference type="Rhea" id="RHEA-COMP:13817"/>
        <dbReference type="Rhea" id="RHEA-COMP:13818"/>
        <dbReference type="ChEBI" id="CHEBI:15379"/>
        <dbReference type="ChEBI" id="CHEBI:16526"/>
        <dbReference type="ChEBI" id="CHEBI:16810"/>
        <dbReference type="ChEBI" id="CHEBI:30031"/>
        <dbReference type="ChEBI" id="CHEBI:85428"/>
        <dbReference type="ChEBI" id="CHEBI:138052"/>
    </reaction>
</comment>
<dbReference type="GO" id="GO:0005737">
    <property type="term" value="C:cytoplasm"/>
    <property type="evidence" value="ECO:0007669"/>
    <property type="project" value="TreeGrafter"/>
</dbReference>
<keyword evidence="4" id="KW-0479">Metal-binding</keyword>
<dbReference type="InterPro" id="IPR037274">
    <property type="entry name" value="Znf_CHY_sf"/>
</dbReference>
<sequence>MAAANSVASAFSPNLLDDTTVKQYNQDYEASAPYKHAVVPALIDEELLKATRQEIIGELRFAEKETDIYKVNQTGDLANLDGLPEEEAGRLQSLLRVRNAIYSAEFRSWLQGVTGCGPLSAKKKDMSINDYRQGCHLLNHDDVISTRRVSYILYLPDPDQPWQPEWGGALELYPVKTKGTPDDVPSKIIPPRWNQFTFFTVQPGHSFHSVEEVVHPSQSRLSISGWFHRPQEGEEGFTTEDEKKEAEVEKEMSSLESLSAKENAKRFEEYPESFAPPLPGSPLSQAEKKFLIQFLNPAYLVDKTQEQLFEQFGDDSHVLLSDILRKEIAQPIEKALRSADARDGFQWWTSGKGEESTRIQPHGVGTDRAAEADAEAKRWSIAGPPHKQRYAVLADQATPAKASEIASQQAQVPNPLPTDASELLRLLSTVLFPSDAFRHFLANISQLVPLGARPVEARRFRPGLDYTLARSDPEAVLDVTLNLTPDVVKPSLDEERKAGPRGLAGKAKKPKTAPASAAANGLLSKKEAKDLQARWESGDIGGWECYMAPHEGEEDPAVYQSGNSGKKKEADNDEEMKDAGEDEEEEIVEMIEDDGEDDEDFDGVLLNLTPSFNTLSVVLRDEGVMRFVKYLAASAGGSRWDVIGEFEIGAIEEEDEEEEEDAEAKHILNAQVSIRAPCCQKFFDCPECHAESQDHGLRKTVEMAFICKKCRKAFRKDLTQYEESDEFCPHCDNHYVIEAKTPQAVLQVEGEDARVDNRMLRDDRIKYDPRKDFYYRRVAAQETERIDEGGWLQAIKDRAAGKLGPDGLPIDAAGPVGADGKPLLDTSALAGPGAKPQWNKFNDDDLDWS</sequence>
<evidence type="ECO:0000256" key="5">
    <source>
        <dbReference type="ARBA" id="ARBA00022771"/>
    </source>
</evidence>
<dbReference type="Pfam" id="PF13661">
    <property type="entry name" value="2OG-FeII_Oxy_4"/>
    <property type="match status" value="1"/>
</dbReference>
<dbReference type="InterPro" id="IPR019601">
    <property type="entry name" value="Oxoglutarate/Fe-dep_Oase_C"/>
</dbReference>
<dbReference type="InterPro" id="IPR039558">
    <property type="entry name" value="TPA1/OFD1_N"/>
</dbReference>
<dbReference type="FunFam" id="2.60.120.620:FF:000014">
    <property type="entry name" value="Prolyl 3,4-dihydroxylase TPA1"/>
    <property type="match status" value="1"/>
</dbReference>
<keyword evidence="10" id="KW-0408">Iron</keyword>
<dbReference type="EMBL" id="DF196788">
    <property type="protein sequence ID" value="GAC76817.1"/>
    <property type="molecule type" value="Genomic_DNA"/>
</dbReference>
<name>M9MIA2_PSEA3</name>
<keyword evidence="5 15" id="KW-0863">Zinc-finger</keyword>
<dbReference type="PANTHER" id="PTHR12117">
    <property type="entry name" value="HISTONE ACETYLTRANSFERASE COMPLEX"/>
    <property type="match status" value="1"/>
</dbReference>
<dbReference type="Gene3D" id="2.60.120.620">
    <property type="entry name" value="q2cbj1_9rhob like domain"/>
    <property type="match status" value="1"/>
</dbReference>
<dbReference type="InterPro" id="IPR008913">
    <property type="entry name" value="Znf_CHY"/>
</dbReference>
<dbReference type="GO" id="GO:0031543">
    <property type="term" value="F:peptidyl-proline dioxygenase activity"/>
    <property type="evidence" value="ECO:0007669"/>
    <property type="project" value="UniProtKB-ARBA"/>
</dbReference>
<keyword evidence="8" id="KW-0223">Dioxygenase</keyword>
<dbReference type="AlphaFoldDB" id="M9MIA2"/>
<evidence type="ECO:0000256" key="1">
    <source>
        <dbReference type="ARBA" id="ARBA00001961"/>
    </source>
</evidence>
<evidence type="ECO:0000256" key="13">
    <source>
        <dbReference type="ARBA" id="ARBA00051966"/>
    </source>
</evidence>
<reference evidence="20" key="1">
    <citation type="journal article" date="2013" name="Genome Announc.">
        <title>Genome sequence of the basidiomycetous yeast Pseudozyma antarctica T-34, a producer of the glycolipid biosurfactants mannosylerythritol lipids.</title>
        <authorList>
            <person name="Morita T."/>
            <person name="Koike H."/>
            <person name="Koyama Y."/>
            <person name="Hagiwara H."/>
            <person name="Ito E."/>
            <person name="Fukuoka T."/>
            <person name="Imura T."/>
            <person name="Machida M."/>
            <person name="Kitamoto D."/>
        </authorList>
    </citation>
    <scope>NUCLEOTIDE SEQUENCE [LARGE SCALE GENOMIC DNA]</scope>
    <source>
        <strain evidence="20">T-34</strain>
    </source>
</reference>
<evidence type="ECO:0000256" key="16">
    <source>
        <dbReference type="SAM" id="MobiDB-lite"/>
    </source>
</evidence>
<evidence type="ECO:0000256" key="9">
    <source>
        <dbReference type="ARBA" id="ARBA00023002"/>
    </source>
</evidence>
<dbReference type="GO" id="GO:0016740">
    <property type="term" value="F:transferase activity"/>
    <property type="evidence" value="ECO:0007669"/>
    <property type="project" value="UniProtKB-KW"/>
</dbReference>
<dbReference type="InterPro" id="IPR051842">
    <property type="entry name" value="uS12_prolyl_hydroxylase"/>
</dbReference>
<dbReference type="GO" id="GO:0031418">
    <property type="term" value="F:L-ascorbic acid binding"/>
    <property type="evidence" value="ECO:0007669"/>
    <property type="project" value="UniProtKB-KW"/>
</dbReference>
<protein>
    <recommendedName>
        <fullName evidence="14">uS12 prolyl 3,4-dihydroxylase</fullName>
    </recommendedName>
</protein>
<evidence type="ECO:0000256" key="2">
    <source>
        <dbReference type="ARBA" id="ARBA00004123"/>
    </source>
</evidence>
<dbReference type="PROSITE" id="PS51266">
    <property type="entry name" value="ZF_CHY"/>
    <property type="match status" value="1"/>
</dbReference>
<dbReference type="InterPro" id="IPR005123">
    <property type="entry name" value="Oxoglu/Fe-dep_dioxygenase_dom"/>
</dbReference>
<feature type="region of interest" description="Disordered" evidence="16">
    <location>
        <begin position="554"/>
        <end position="584"/>
    </location>
</feature>
<evidence type="ECO:0000256" key="12">
    <source>
        <dbReference type="ARBA" id="ARBA00047444"/>
    </source>
</evidence>
<dbReference type="SUPFAM" id="SSF161219">
    <property type="entry name" value="CHY zinc finger-like"/>
    <property type="match status" value="1"/>
</dbReference>
<keyword evidence="19" id="KW-0808">Transferase</keyword>
<feature type="region of interest" description="Disordered" evidence="16">
    <location>
        <begin position="490"/>
        <end position="523"/>
    </location>
</feature>
<evidence type="ECO:0000259" key="17">
    <source>
        <dbReference type="PROSITE" id="PS51266"/>
    </source>
</evidence>
<evidence type="ECO:0000256" key="10">
    <source>
        <dbReference type="ARBA" id="ARBA00023004"/>
    </source>
</evidence>
<comment type="catalytic activity">
    <reaction evidence="12">
        <text>[ribosomal protein uS12]-L-proline + 2-oxoglutarate + O2 = [ribosomal protein uS12]-(3S)-3-hydroxy-L-proline + succinate + CO2</text>
        <dbReference type="Rhea" id="RHEA:54156"/>
        <dbReference type="Rhea" id="RHEA-COMP:13816"/>
        <dbReference type="Rhea" id="RHEA-COMP:13818"/>
        <dbReference type="ChEBI" id="CHEBI:15379"/>
        <dbReference type="ChEBI" id="CHEBI:16526"/>
        <dbReference type="ChEBI" id="CHEBI:16810"/>
        <dbReference type="ChEBI" id="CHEBI:30031"/>
        <dbReference type="ChEBI" id="CHEBI:50342"/>
        <dbReference type="ChEBI" id="CHEBI:85428"/>
    </reaction>
</comment>
<dbReference type="GO" id="GO:0010604">
    <property type="term" value="P:positive regulation of macromolecule metabolic process"/>
    <property type="evidence" value="ECO:0007669"/>
    <property type="project" value="UniProtKB-ARBA"/>
</dbReference>
<dbReference type="PROSITE" id="PS51471">
    <property type="entry name" value="FE2OG_OXY"/>
    <property type="match status" value="1"/>
</dbReference>
<keyword evidence="7" id="KW-0847">Vitamin C</keyword>
<evidence type="ECO:0000256" key="3">
    <source>
        <dbReference type="ARBA" id="ARBA00007443"/>
    </source>
</evidence>
<comment type="cofactor">
    <cofactor evidence="1">
        <name>L-ascorbate</name>
        <dbReference type="ChEBI" id="CHEBI:38290"/>
    </cofactor>
</comment>
<dbReference type="InterPro" id="IPR043044">
    <property type="entry name" value="TPA1/Ofd1_C"/>
</dbReference>
<evidence type="ECO:0000256" key="14">
    <source>
        <dbReference type="ARBA" id="ARBA00081607"/>
    </source>
</evidence>
<dbReference type="GO" id="GO:0006449">
    <property type="term" value="P:regulation of translational termination"/>
    <property type="evidence" value="ECO:0007669"/>
    <property type="project" value="TreeGrafter"/>
</dbReference>
<organism evidence="19 20">
    <name type="scientific">Pseudozyma antarctica (strain T-34)</name>
    <name type="common">Yeast</name>
    <name type="synonym">Candida antarctica</name>
    <dbReference type="NCBI Taxonomy" id="1151754"/>
    <lineage>
        <taxon>Eukaryota</taxon>
        <taxon>Fungi</taxon>
        <taxon>Dikarya</taxon>
        <taxon>Basidiomycota</taxon>
        <taxon>Ustilaginomycotina</taxon>
        <taxon>Ustilaginomycetes</taxon>
        <taxon>Ustilaginales</taxon>
        <taxon>Ustilaginaceae</taxon>
        <taxon>Moesziomyces</taxon>
    </lineage>
</organism>
<evidence type="ECO:0000259" key="18">
    <source>
        <dbReference type="PROSITE" id="PS51471"/>
    </source>
</evidence>
<dbReference type="Pfam" id="PF10637">
    <property type="entry name" value="Ofd1_CTDD"/>
    <property type="match status" value="1"/>
</dbReference>
<keyword evidence="11" id="KW-0539">Nucleus</keyword>
<comment type="similarity">
    <text evidence="3">Belongs to the TPA1 family.</text>
</comment>
<feature type="domain" description="Fe2OG dioxygenase" evidence="18">
    <location>
        <begin position="117"/>
        <end position="229"/>
    </location>
</feature>
<keyword evidence="6" id="KW-0862">Zinc</keyword>
<dbReference type="SMART" id="SM00702">
    <property type="entry name" value="P4Hc"/>
    <property type="match status" value="1"/>
</dbReference>
<dbReference type="Gene3D" id="3.60.130.20">
    <property type="entry name" value="Oxoglutarate/iron-dependent oxygenase, C-terminal degradation domain"/>
    <property type="match status" value="1"/>
</dbReference>
<gene>
    <name evidence="19" type="ORF">PANT_22c00224</name>
</gene>
<evidence type="ECO:0000313" key="19">
    <source>
        <dbReference type="EMBL" id="GAC76817.1"/>
    </source>
</evidence>
<evidence type="ECO:0000256" key="15">
    <source>
        <dbReference type="PROSITE-ProRule" id="PRU00601"/>
    </source>
</evidence>
<comment type="subcellular location">
    <subcellularLocation>
        <location evidence="2">Nucleus</location>
    </subcellularLocation>
</comment>
<evidence type="ECO:0000256" key="7">
    <source>
        <dbReference type="ARBA" id="ARBA00022896"/>
    </source>
</evidence>
<dbReference type="GO" id="GO:0008270">
    <property type="term" value="F:zinc ion binding"/>
    <property type="evidence" value="ECO:0007669"/>
    <property type="project" value="UniProtKB-KW"/>
</dbReference>
<dbReference type="GO" id="GO:0005634">
    <property type="term" value="C:nucleus"/>
    <property type="evidence" value="ECO:0007669"/>
    <property type="project" value="UniProtKB-SubCell"/>
</dbReference>
<evidence type="ECO:0000313" key="20">
    <source>
        <dbReference type="Proteomes" id="UP000011976"/>
    </source>
</evidence>
<accession>M9MIA2</accession>
<dbReference type="GO" id="GO:0005506">
    <property type="term" value="F:iron ion binding"/>
    <property type="evidence" value="ECO:0007669"/>
    <property type="project" value="InterPro"/>
</dbReference>
<dbReference type="PANTHER" id="PTHR12117:SF0">
    <property type="entry name" value="PROLYL 3-HYDROXYLASE OGFOD1"/>
    <property type="match status" value="1"/>
</dbReference>
<dbReference type="OrthoDB" id="430522at2759"/>
<evidence type="ECO:0000256" key="4">
    <source>
        <dbReference type="ARBA" id="ARBA00022723"/>
    </source>
</evidence>
<dbReference type="GO" id="GO:0009896">
    <property type="term" value="P:positive regulation of catabolic process"/>
    <property type="evidence" value="ECO:0007669"/>
    <property type="project" value="UniProtKB-ARBA"/>
</dbReference>
<feature type="domain" description="CHY-type" evidence="17">
    <location>
        <begin position="657"/>
        <end position="733"/>
    </location>
</feature>
<dbReference type="InterPro" id="IPR006620">
    <property type="entry name" value="Pro_4_hyd_alph"/>
</dbReference>
<dbReference type="Pfam" id="PF05495">
    <property type="entry name" value="zf-CHY"/>
    <property type="match status" value="1"/>
</dbReference>
<evidence type="ECO:0000256" key="11">
    <source>
        <dbReference type="ARBA" id="ARBA00023242"/>
    </source>
</evidence>
<feature type="region of interest" description="Disordered" evidence="16">
    <location>
        <begin position="806"/>
        <end position="849"/>
    </location>
</feature>
<feature type="compositionally biased region" description="Acidic residues" evidence="16">
    <location>
        <begin position="571"/>
        <end position="584"/>
    </location>
</feature>
<keyword evidence="9" id="KW-0560">Oxidoreductase</keyword>